<name>A0A2N4UJX2_9BURK</name>
<dbReference type="InterPro" id="IPR029045">
    <property type="entry name" value="ClpP/crotonase-like_dom_sf"/>
</dbReference>
<dbReference type="Pfam" id="PF00378">
    <property type="entry name" value="ECH_1"/>
    <property type="match status" value="1"/>
</dbReference>
<dbReference type="PANTHER" id="PTHR42964:SF1">
    <property type="entry name" value="POLYKETIDE BIOSYNTHESIS ENOYL-COA HYDRATASE PKSH-RELATED"/>
    <property type="match status" value="1"/>
</dbReference>
<dbReference type="InterPro" id="IPR001753">
    <property type="entry name" value="Enoyl-CoA_hydra/iso"/>
</dbReference>
<protein>
    <submittedName>
        <fullName evidence="3">Enoyl-CoA hydratase</fullName>
        <ecNumber evidence="3">4.2.1.17</ecNumber>
    </submittedName>
</protein>
<dbReference type="RefSeq" id="WP_102068659.1">
    <property type="nucleotide sequence ID" value="NZ_PDNV01000002.1"/>
</dbReference>
<dbReference type="Gene3D" id="1.10.12.10">
    <property type="entry name" value="Lyase 2-enoyl-coa Hydratase, Chain A, domain 2"/>
    <property type="match status" value="1"/>
</dbReference>
<dbReference type="InterPro" id="IPR018376">
    <property type="entry name" value="Enoyl-CoA_hyd/isom_CS"/>
</dbReference>
<dbReference type="GO" id="GO:0008300">
    <property type="term" value="P:isoprenoid catabolic process"/>
    <property type="evidence" value="ECO:0007669"/>
    <property type="project" value="TreeGrafter"/>
</dbReference>
<dbReference type="EMBL" id="PDNV01000002">
    <property type="protein sequence ID" value="PLC55334.1"/>
    <property type="molecule type" value="Genomic_DNA"/>
</dbReference>
<dbReference type="Gene3D" id="3.90.226.10">
    <property type="entry name" value="2-enoyl-CoA Hydratase, Chain A, domain 1"/>
    <property type="match status" value="1"/>
</dbReference>
<keyword evidence="4" id="KW-1185">Reference proteome</keyword>
<dbReference type="Proteomes" id="UP000234328">
    <property type="component" value="Unassembled WGS sequence"/>
</dbReference>
<dbReference type="CDD" id="cd06558">
    <property type="entry name" value="crotonase-like"/>
    <property type="match status" value="1"/>
</dbReference>
<evidence type="ECO:0000313" key="4">
    <source>
        <dbReference type="Proteomes" id="UP000234328"/>
    </source>
</evidence>
<dbReference type="InterPro" id="IPR014748">
    <property type="entry name" value="Enoyl-CoA_hydra_C"/>
</dbReference>
<evidence type="ECO:0000256" key="1">
    <source>
        <dbReference type="ARBA" id="ARBA00005254"/>
    </source>
</evidence>
<gene>
    <name evidence="3" type="ORF">CR155_03795</name>
</gene>
<sequence length="281" mass="30183">MYETLDIHVDAPVATVWMNRPAVHNAFNATFIRELTAACNVLDADTSLRVIVLAGRGKSFSAGGDLNWMRETADADSLSNHDDARRLATMLRTLSEISKPTIARVHGAALGGGMGLVSACDICIASSTASFATSEVRLGLIPAAISPYVIRAIGQRQAYRYFQTAERLSAERAAQLGLVHEVVAPEHLDSKVQEIVDALLLGGPSAQSAAKDLIRNVAEQRVDDTVLEDTARRIAVLRSQPEAKEGMTAFLDRREPEWVARIAKAPSVSMSAGSSNEVTDS</sequence>
<dbReference type="SUPFAM" id="SSF52096">
    <property type="entry name" value="ClpP/crotonase"/>
    <property type="match status" value="1"/>
</dbReference>
<dbReference type="InterPro" id="IPR051683">
    <property type="entry name" value="Enoyl-CoA_Hydratase/Isomerase"/>
</dbReference>
<evidence type="ECO:0000256" key="2">
    <source>
        <dbReference type="RuleBase" id="RU003707"/>
    </source>
</evidence>
<dbReference type="GO" id="GO:0004300">
    <property type="term" value="F:enoyl-CoA hydratase activity"/>
    <property type="evidence" value="ECO:0007669"/>
    <property type="project" value="UniProtKB-EC"/>
</dbReference>
<dbReference type="AlphaFoldDB" id="A0A2N4UJX2"/>
<evidence type="ECO:0000313" key="3">
    <source>
        <dbReference type="EMBL" id="PLC55334.1"/>
    </source>
</evidence>
<accession>A0A2N4UJX2</accession>
<comment type="caution">
    <text evidence="3">The sequence shown here is derived from an EMBL/GenBank/DDBJ whole genome shotgun (WGS) entry which is preliminary data.</text>
</comment>
<dbReference type="FunFam" id="3.90.226.10:FF:000066">
    <property type="entry name" value="Enoyl-CoA hydratase"/>
    <property type="match status" value="1"/>
</dbReference>
<reference evidence="3 4" key="1">
    <citation type="submission" date="2017-10" db="EMBL/GenBank/DDBJ databases">
        <title>Two draft genome sequences of Pusillimonas sp. strains isolated from a nitrate- and radionuclide-contaminated groundwater in Russia.</title>
        <authorList>
            <person name="Grouzdev D.S."/>
            <person name="Tourova T.P."/>
            <person name="Goeva M.A."/>
            <person name="Babich T.L."/>
            <person name="Sokolova D.S."/>
            <person name="Abdullin R."/>
            <person name="Poltaraus A.B."/>
            <person name="Toshchakov S.V."/>
            <person name="Nazina T.N."/>
        </authorList>
    </citation>
    <scope>NUCLEOTIDE SEQUENCE [LARGE SCALE GENOMIC DNA]</scope>
    <source>
        <strain evidence="3 4">JR1/69-2-13</strain>
    </source>
</reference>
<dbReference type="EC" id="4.2.1.17" evidence="3"/>
<dbReference type="PANTHER" id="PTHR42964">
    <property type="entry name" value="ENOYL-COA HYDRATASE"/>
    <property type="match status" value="1"/>
</dbReference>
<organism evidence="3 4">
    <name type="scientific">Pollutimonas nitritireducens</name>
    <dbReference type="NCBI Taxonomy" id="2045209"/>
    <lineage>
        <taxon>Bacteria</taxon>
        <taxon>Pseudomonadati</taxon>
        <taxon>Pseudomonadota</taxon>
        <taxon>Betaproteobacteria</taxon>
        <taxon>Burkholderiales</taxon>
        <taxon>Alcaligenaceae</taxon>
        <taxon>Pollutimonas</taxon>
    </lineage>
</organism>
<dbReference type="PROSITE" id="PS00166">
    <property type="entry name" value="ENOYL_COA_HYDRATASE"/>
    <property type="match status" value="1"/>
</dbReference>
<comment type="similarity">
    <text evidence="1 2">Belongs to the enoyl-CoA hydratase/isomerase family.</text>
</comment>
<dbReference type="OrthoDB" id="9807606at2"/>
<proteinExistence type="inferred from homology"/>
<keyword evidence="3" id="KW-0456">Lyase</keyword>